<evidence type="ECO:0000313" key="9">
    <source>
        <dbReference type="Proteomes" id="UP000252355"/>
    </source>
</evidence>
<dbReference type="Proteomes" id="UP000252355">
    <property type="component" value="Unassembled WGS sequence"/>
</dbReference>
<evidence type="ECO:0000256" key="5">
    <source>
        <dbReference type="ARBA" id="ARBA00023163"/>
    </source>
</evidence>
<feature type="domain" description="RNA polymerase sigma factor 70 region 4 type 2" evidence="7">
    <location>
        <begin position="113"/>
        <end position="161"/>
    </location>
</feature>
<accession>A0A367ZNG9</accession>
<dbReference type="InterPro" id="IPR014284">
    <property type="entry name" value="RNA_pol_sigma-70_dom"/>
</dbReference>
<dbReference type="GO" id="GO:0006352">
    <property type="term" value="P:DNA-templated transcription initiation"/>
    <property type="evidence" value="ECO:0007669"/>
    <property type="project" value="InterPro"/>
</dbReference>
<gene>
    <name evidence="8" type="ORF">OZSIB_4135</name>
</gene>
<sequence length="181" mass="20746">MAATRAGRLAAFETLVDRYQGLVFRFLFHFMGHRGDAEDITQETFLQLFRKLDRYDPAQSLKAWLLTMARHLAISHHRRQAPAPLDPAVIGELVRDVVSGPEAEVLSRDEVRIVHEALHQLPDEYREVLVMRYLLDMPLQKVAEVLNIPEGTAKSRVFHARGLLRDALLRQENRQAQMSGL</sequence>
<dbReference type="PANTHER" id="PTHR43133">
    <property type="entry name" value="RNA POLYMERASE ECF-TYPE SIGMA FACTO"/>
    <property type="match status" value="1"/>
</dbReference>
<dbReference type="Gene3D" id="1.10.1740.10">
    <property type="match status" value="1"/>
</dbReference>
<dbReference type="Pfam" id="PF08281">
    <property type="entry name" value="Sigma70_r4_2"/>
    <property type="match status" value="1"/>
</dbReference>
<dbReference type="AlphaFoldDB" id="A0A367ZNG9"/>
<dbReference type="InterPro" id="IPR039425">
    <property type="entry name" value="RNA_pol_sigma-70-like"/>
</dbReference>
<dbReference type="PANTHER" id="PTHR43133:SF8">
    <property type="entry name" value="RNA POLYMERASE SIGMA FACTOR HI_1459-RELATED"/>
    <property type="match status" value="1"/>
</dbReference>
<reference evidence="8 9" key="1">
    <citation type="submission" date="2018-05" db="EMBL/GenBank/DDBJ databases">
        <title>A metagenomic window into the 2 km-deep terrestrial subsurface aquifer revealed taxonomically and functionally diverse microbial community comprising novel uncultured bacterial lineages.</title>
        <authorList>
            <person name="Kadnikov V.V."/>
            <person name="Mardanov A.V."/>
            <person name="Beletsky A.V."/>
            <person name="Banks D."/>
            <person name="Pimenov N.V."/>
            <person name="Frank Y.A."/>
            <person name="Karnachuk O.V."/>
            <person name="Ravin N.V."/>
        </authorList>
    </citation>
    <scope>NUCLEOTIDE SEQUENCE [LARGE SCALE GENOMIC DNA]</scope>
    <source>
        <strain evidence="8">BY5</strain>
    </source>
</reference>
<feature type="domain" description="RNA polymerase sigma-70 region 2" evidence="6">
    <location>
        <begin position="15"/>
        <end position="81"/>
    </location>
</feature>
<keyword evidence="4" id="KW-0238">DNA-binding</keyword>
<dbReference type="CDD" id="cd06171">
    <property type="entry name" value="Sigma70_r4"/>
    <property type="match status" value="1"/>
</dbReference>
<evidence type="ECO:0000256" key="3">
    <source>
        <dbReference type="ARBA" id="ARBA00023082"/>
    </source>
</evidence>
<name>A0A367ZNG9_9BACT</name>
<dbReference type="InterPro" id="IPR036388">
    <property type="entry name" value="WH-like_DNA-bd_sf"/>
</dbReference>
<dbReference type="Gene3D" id="1.10.10.10">
    <property type="entry name" value="Winged helix-like DNA-binding domain superfamily/Winged helix DNA-binding domain"/>
    <property type="match status" value="1"/>
</dbReference>
<dbReference type="SUPFAM" id="SSF88946">
    <property type="entry name" value="Sigma2 domain of RNA polymerase sigma factors"/>
    <property type="match status" value="1"/>
</dbReference>
<dbReference type="SUPFAM" id="SSF88659">
    <property type="entry name" value="Sigma3 and sigma4 domains of RNA polymerase sigma factors"/>
    <property type="match status" value="1"/>
</dbReference>
<dbReference type="InterPro" id="IPR013324">
    <property type="entry name" value="RNA_pol_sigma_r3/r4-like"/>
</dbReference>
<dbReference type="InterPro" id="IPR013325">
    <property type="entry name" value="RNA_pol_sigma_r2"/>
</dbReference>
<comment type="caution">
    <text evidence="8">The sequence shown here is derived from an EMBL/GenBank/DDBJ whole genome shotgun (WGS) entry which is preliminary data.</text>
</comment>
<dbReference type="GO" id="GO:0003677">
    <property type="term" value="F:DNA binding"/>
    <property type="evidence" value="ECO:0007669"/>
    <property type="project" value="UniProtKB-KW"/>
</dbReference>
<evidence type="ECO:0000313" key="8">
    <source>
        <dbReference type="EMBL" id="RCK79663.1"/>
    </source>
</evidence>
<dbReference type="NCBIfam" id="TIGR02937">
    <property type="entry name" value="sigma70-ECF"/>
    <property type="match status" value="1"/>
</dbReference>
<comment type="similarity">
    <text evidence="1">Belongs to the sigma-70 factor family. ECF subfamily.</text>
</comment>
<organism evidence="8 9">
    <name type="scientific">Candidatus Ozemobacter sibiricus</name>
    <dbReference type="NCBI Taxonomy" id="2268124"/>
    <lineage>
        <taxon>Bacteria</taxon>
        <taxon>Candidatus Ozemobacteria</taxon>
        <taxon>Candidatus Ozemobacterales</taxon>
        <taxon>Candidatus Ozemobacteraceae</taxon>
        <taxon>Candidatus Ozemobacter</taxon>
    </lineage>
</organism>
<evidence type="ECO:0000259" key="6">
    <source>
        <dbReference type="Pfam" id="PF04542"/>
    </source>
</evidence>
<evidence type="ECO:0000256" key="4">
    <source>
        <dbReference type="ARBA" id="ARBA00023125"/>
    </source>
</evidence>
<keyword evidence="2" id="KW-0805">Transcription regulation</keyword>
<evidence type="ECO:0000256" key="1">
    <source>
        <dbReference type="ARBA" id="ARBA00010641"/>
    </source>
</evidence>
<dbReference type="EMBL" id="QOQW01000011">
    <property type="protein sequence ID" value="RCK79663.1"/>
    <property type="molecule type" value="Genomic_DNA"/>
</dbReference>
<dbReference type="GO" id="GO:0016987">
    <property type="term" value="F:sigma factor activity"/>
    <property type="evidence" value="ECO:0007669"/>
    <property type="project" value="UniProtKB-KW"/>
</dbReference>
<dbReference type="Pfam" id="PF04542">
    <property type="entry name" value="Sigma70_r2"/>
    <property type="match status" value="1"/>
</dbReference>
<keyword evidence="5" id="KW-0804">Transcription</keyword>
<protein>
    <submittedName>
        <fullName evidence="8">RNA polymerase sigma factor, ECF family</fullName>
    </submittedName>
</protein>
<evidence type="ECO:0000256" key="2">
    <source>
        <dbReference type="ARBA" id="ARBA00023015"/>
    </source>
</evidence>
<proteinExistence type="inferred from homology"/>
<evidence type="ECO:0000259" key="7">
    <source>
        <dbReference type="Pfam" id="PF08281"/>
    </source>
</evidence>
<dbReference type="InterPro" id="IPR007627">
    <property type="entry name" value="RNA_pol_sigma70_r2"/>
</dbReference>
<keyword evidence="3" id="KW-0731">Sigma factor</keyword>
<dbReference type="InterPro" id="IPR013249">
    <property type="entry name" value="RNA_pol_sigma70_r4_t2"/>
</dbReference>